<gene>
    <name evidence="6" type="ORF">FMM08_03195</name>
</gene>
<dbReference type="AlphaFoldDB" id="A0A5C8ZK58"/>
<dbReference type="OrthoDB" id="9778515at2"/>
<evidence type="ECO:0000313" key="7">
    <source>
        <dbReference type="Proteomes" id="UP000321234"/>
    </source>
</evidence>
<keyword evidence="4" id="KW-0720">Serine protease</keyword>
<keyword evidence="7" id="KW-1185">Reference proteome</keyword>
<protein>
    <recommendedName>
        <fullName evidence="8">Dipeptidase E</fullName>
    </recommendedName>
</protein>
<organism evidence="6 7">
    <name type="scientific">Quadrisphaera setariae</name>
    <dbReference type="NCBI Taxonomy" id="2593304"/>
    <lineage>
        <taxon>Bacteria</taxon>
        <taxon>Bacillati</taxon>
        <taxon>Actinomycetota</taxon>
        <taxon>Actinomycetes</taxon>
        <taxon>Kineosporiales</taxon>
        <taxon>Kineosporiaceae</taxon>
        <taxon>Quadrisphaera</taxon>
    </lineage>
</organism>
<dbReference type="InterPro" id="IPR029062">
    <property type="entry name" value="Class_I_gatase-like"/>
</dbReference>
<feature type="region of interest" description="Disordered" evidence="5">
    <location>
        <begin position="208"/>
        <end position="249"/>
    </location>
</feature>
<evidence type="ECO:0000256" key="4">
    <source>
        <dbReference type="ARBA" id="ARBA00022825"/>
    </source>
</evidence>
<dbReference type="Gene3D" id="3.40.50.880">
    <property type="match status" value="1"/>
</dbReference>
<accession>A0A5C8ZK58</accession>
<comment type="similarity">
    <text evidence="1">Belongs to the peptidase S51 family.</text>
</comment>
<dbReference type="RefSeq" id="WP_147924937.1">
    <property type="nucleotide sequence ID" value="NZ_VKAC01000002.1"/>
</dbReference>
<keyword evidence="3" id="KW-0378">Hydrolase</keyword>
<dbReference type="GO" id="GO:0008236">
    <property type="term" value="F:serine-type peptidase activity"/>
    <property type="evidence" value="ECO:0007669"/>
    <property type="project" value="UniProtKB-KW"/>
</dbReference>
<dbReference type="SUPFAM" id="SSF52317">
    <property type="entry name" value="Class I glutamine amidotransferase-like"/>
    <property type="match status" value="1"/>
</dbReference>
<dbReference type="PANTHER" id="PTHR20842">
    <property type="entry name" value="PROTEASE S51 ALPHA-ASPARTYL DIPEPTIDASE"/>
    <property type="match status" value="1"/>
</dbReference>
<name>A0A5C8ZK58_9ACTN</name>
<dbReference type="Proteomes" id="UP000321234">
    <property type="component" value="Unassembled WGS sequence"/>
</dbReference>
<dbReference type="Pfam" id="PF03575">
    <property type="entry name" value="Peptidase_S51"/>
    <property type="match status" value="1"/>
</dbReference>
<keyword evidence="2" id="KW-0645">Protease</keyword>
<comment type="caution">
    <text evidence="6">The sequence shown here is derived from an EMBL/GenBank/DDBJ whole genome shotgun (WGS) entry which is preliminary data.</text>
</comment>
<reference evidence="6 7" key="1">
    <citation type="submission" date="2019-07" db="EMBL/GenBank/DDBJ databases">
        <title>Quadrisphaera sp. strain DD2A genome sequencing and assembly.</title>
        <authorList>
            <person name="Kim I."/>
        </authorList>
    </citation>
    <scope>NUCLEOTIDE SEQUENCE [LARGE SCALE GENOMIC DNA]</scope>
    <source>
        <strain evidence="6 7">DD2A</strain>
    </source>
</reference>
<evidence type="ECO:0008006" key="8">
    <source>
        <dbReference type="Google" id="ProtNLM"/>
    </source>
</evidence>
<sequence>MTVFLGGGGTAQQEAALWAPMLARRPRVLYWPFALGDDMLSGAETWLRGSLAEFQHGLDVTTWLTLDGRGPADLEGFDLVFIGGGNTYDLLAHLRTHGALGWVRTHLAGGGDLYGGSAGAILAGATVGVAAWHDENATDLTTPGELAGLGLLPGRALLPHFAADDAPRAQEWAERLGLEVLGVPEASGLVVEGDDVVVAGPEPVWRCTPDGATALPPGSSIPRGGATSGLVPPSSGPGRPDGVRGLGGP</sequence>
<evidence type="ECO:0000313" key="6">
    <source>
        <dbReference type="EMBL" id="TXR57296.1"/>
    </source>
</evidence>
<dbReference type="EMBL" id="VKAC01000002">
    <property type="protein sequence ID" value="TXR57296.1"/>
    <property type="molecule type" value="Genomic_DNA"/>
</dbReference>
<evidence type="ECO:0000256" key="3">
    <source>
        <dbReference type="ARBA" id="ARBA00022801"/>
    </source>
</evidence>
<dbReference type="InterPro" id="IPR005320">
    <property type="entry name" value="Peptidase_S51"/>
</dbReference>
<dbReference type="PANTHER" id="PTHR20842:SF0">
    <property type="entry name" value="ALPHA-ASPARTYL DIPEPTIDASE"/>
    <property type="match status" value="1"/>
</dbReference>
<dbReference type="GO" id="GO:0006508">
    <property type="term" value="P:proteolysis"/>
    <property type="evidence" value="ECO:0007669"/>
    <property type="project" value="UniProtKB-KW"/>
</dbReference>
<evidence type="ECO:0000256" key="2">
    <source>
        <dbReference type="ARBA" id="ARBA00022670"/>
    </source>
</evidence>
<evidence type="ECO:0000256" key="5">
    <source>
        <dbReference type="SAM" id="MobiDB-lite"/>
    </source>
</evidence>
<proteinExistence type="inferred from homology"/>
<evidence type="ECO:0000256" key="1">
    <source>
        <dbReference type="ARBA" id="ARBA00006534"/>
    </source>
</evidence>